<feature type="domain" description="Knr4/Smi1-like" evidence="1">
    <location>
        <begin position="20"/>
        <end position="127"/>
    </location>
</feature>
<sequence>MTNLQKIKRLYSLSENQNYGFSDKEIAELEARLHVQLPEKLKNYYLTLGKEENLNYVYNRLLEPDEEFGFSDDRYLVFYEENQVVAYWGIKEEDLKLPDPPVWGNYGTDEDPDWVMEAPTTEDFFLLMAVYNGTLGALKHNANALTEIDGTVVDYVRQNWQEVKEISSERQRVYTDDFYEVISLSFDEQKNCTAAFVGTSNRERFDKILDNLDIDWSYTSDEDEDFEEDEDEE</sequence>
<dbReference type="SUPFAM" id="SSF160631">
    <property type="entry name" value="SMI1/KNR4-like"/>
    <property type="match status" value="1"/>
</dbReference>
<organism evidence="2 3">
    <name type="scientific">Pedobacter caeni</name>
    <dbReference type="NCBI Taxonomy" id="288992"/>
    <lineage>
        <taxon>Bacteria</taxon>
        <taxon>Pseudomonadati</taxon>
        <taxon>Bacteroidota</taxon>
        <taxon>Sphingobacteriia</taxon>
        <taxon>Sphingobacteriales</taxon>
        <taxon>Sphingobacteriaceae</taxon>
        <taxon>Pedobacter</taxon>
    </lineage>
</organism>
<protein>
    <recommendedName>
        <fullName evidence="1">Knr4/Smi1-like domain-containing protein</fullName>
    </recommendedName>
</protein>
<proteinExistence type="predicted"/>
<gene>
    <name evidence="2" type="ORF">SAMN04488522_1021203</name>
</gene>
<dbReference type="InterPro" id="IPR037883">
    <property type="entry name" value="Knr4/Smi1-like_sf"/>
</dbReference>
<evidence type="ECO:0000313" key="3">
    <source>
        <dbReference type="Proteomes" id="UP000184287"/>
    </source>
</evidence>
<evidence type="ECO:0000259" key="1">
    <source>
        <dbReference type="SMART" id="SM00860"/>
    </source>
</evidence>
<dbReference type="Proteomes" id="UP000184287">
    <property type="component" value="Unassembled WGS sequence"/>
</dbReference>
<dbReference type="EMBL" id="FQUQ01000002">
    <property type="protein sequence ID" value="SHF42036.1"/>
    <property type="molecule type" value="Genomic_DNA"/>
</dbReference>
<dbReference type="InterPro" id="IPR018958">
    <property type="entry name" value="Knr4/Smi1-like_dom"/>
</dbReference>
<evidence type="ECO:0000313" key="2">
    <source>
        <dbReference type="EMBL" id="SHF42036.1"/>
    </source>
</evidence>
<keyword evidence="3" id="KW-1185">Reference proteome</keyword>
<dbReference type="SMART" id="SM00860">
    <property type="entry name" value="SMI1_KNR4"/>
    <property type="match status" value="1"/>
</dbReference>
<dbReference type="AlphaFoldDB" id="A0A1M5BHY9"/>
<accession>A0A1M5BHY9</accession>
<reference evidence="3" key="1">
    <citation type="submission" date="2016-11" db="EMBL/GenBank/DDBJ databases">
        <authorList>
            <person name="Varghese N."/>
            <person name="Submissions S."/>
        </authorList>
    </citation>
    <scope>NUCLEOTIDE SEQUENCE [LARGE SCALE GENOMIC DNA]</scope>
    <source>
        <strain evidence="3">DSM 16990</strain>
    </source>
</reference>
<name>A0A1M5BHY9_9SPHI</name>
<dbReference type="STRING" id="288992.SAMN04488522_1021203"/>